<accession>A0AAV1CNX9</accession>
<dbReference type="EMBL" id="OX459120">
    <property type="protein sequence ID" value="CAI9097369.1"/>
    <property type="molecule type" value="Genomic_DNA"/>
</dbReference>
<dbReference type="Proteomes" id="UP001161247">
    <property type="component" value="Chromosome 3"/>
</dbReference>
<feature type="signal peptide" evidence="1">
    <location>
        <begin position="1"/>
        <end position="24"/>
    </location>
</feature>
<evidence type="ECO:0000313" key="2">
    <source>
        <dbReference type="EMBL" id="CAI9097369.1"/>
    </source>
</evidence>
<sequence>MSPLQIFAFFSSCFLFYLLPNWLGSYDPRDNSMCFYDTQMGKYACKDSQHNCGDSPQNLKYPFEGGDHPSDCRKGNCSTPPLHSFQRSFRTLYGRGHLDVRLDLVLSDETHVLVFISCENPVTNPESNSSTFHRLVEMNAPCHAASALYFANNHDSNSNNYVVVGRNVLLSDIPESCAVNKILPAKIQDAESHLITTGDDVEFQHIHDILTDGFELSWTWDAYGTGLKKPFWCRLLSILVGFQEFVSSMVEQTPPRFQGLEIRGLQVLGMLLNLLAITFSTLSKTIK</sequence>
<name>A0AAV1CNX9_OLDCO</name>
<protein>
    <submittedName>
        <fullName evidence="2">OLC1v1033771C1</fullName>
    </submittedName>
</protein>
<proteinExistence type="predicted"/>
<organism evidence="2 3">
    <name type="scientific">Oldenlandia corymbosa var. corymbosa</name>
    <dbReference type="NCBI Taxonomy" id="529605"/>
    <lineage>
        <taxon>Eukaryota</taxon>
        <taxon>Viridiplantae</taxon>
        <taxon>Streptophyta</taxon>
        <taxon>Embryophyta</taxon>
        <taxon>Tracheophyta</taxon>
        <taxon>Spermatophyta</taxon>
        <taxon>Magnoliopsida</taxon>
        <taxon>eudicotyledons</taxon>
        <taxon>Gunneridae</taxon>
        <taxon>Pentapetalae</taxon>
        <taxon>asterids</taxon>
        <taxon>lamiids</taxon>
        <taxon>Gentianales</taxon>
        <taxon>Rubiaceae</taxon>
        <taxon>Rubioideae</taxon>
        <taxon>Spermacoceae</taxon>
        <taxon>Hedyotis-Oldenlandia complex</taxon>
        <taxon>Oldenlandia</taxon>
    </lineage>
</organism>
<evidence type="ECO:0000256" key="1">
    <source>
        <dbReference type="SAM" id="SignalP"/>
    </source>
</evidence>
<dbReference type="AlphaFoldDB" id="A0AAV1CNX9"/>
<keyword evidence="3" id="KW-1185">Reference proteome</keyword>
<reference evidence="2" key="1">
    <citation type="submission" date="2023-03" db="EMBL/GenBank/DDBJ databases">
        <authorList>
            <person name="Julca I."/>
        </authorList>
    </citation>
    <scope>NUCLEOTIDE SEQUENCE</scope>
</reference>
<gene>
    <name evidence="2" type="ORF">OLC1_LOCUS7870</name>
</gene>
<feature type="chain" id="PRO_5043505502" evidence="1">
    <location>
        <begin position="25"/>
        <end position="287"/>
    </location>
</feature>
<evidence type="ECO:0000313" key="3">
    <source>
        <dbReference type="Proteomes" id="UP001161247"/>
    </source>
</evidence>
<keyword evidence="1" id="KW-0732">Signal</keyword>